<dbReference type="AlphaFoldDB" id="A0A553BP19"/>
<evidence type="ECO:0000313" key="3">
    <source>
        <dbReference type="EMBL" id="TRX09999.1"/>
    </source>
</evidence>
<accession>A0A553BP19</accession>
<dbReference type="EMBL" id="VJZN01000035">
    <property type="protein sequence ID" value="TRX03280.1"/>
    <property type="molecule type" value="Genomic_DNA"/>
</dbReference>
<evidence type="ECO:0000313" key="5">
    <source>
        <dbReference type="Proteomes" id="UP000318669"/>
    </source>
</evidence>
<keyword evidence="4" id="KW-1185">Reference proteome</keyword>
<name>A0A553BP19_9FLAO</name>
<sequence length="73" mass="8400">MLNENSMWSGGVENPNRDDASQHLPEIQRLLKKEKIRKPRSCCKAILSVLVKVLLMEMEQRQDSAVARFSEIC</sequence>
<dbReference type="Gene3D" id="2.70.98.50">
    <property type="entry name" value="putative glycoside hydrolase family protein from bacillus halodurans"/>
    <property type="match status" value="1"/>
</dbReference>
<organism evidence="3 5">
    <name type="scientific">Flavobacterium gawalongense</name>
    <dbReference type="NCBI Taxonomy" id="2594432"/>
    <lineage>
        <taxon>Bacteria</taxon>
        <taxon>Pseudomonadati</taxon>
        <taxon>Bacteroidota</taxon>
        <taxon>Flavobacteriia</taxon>
        <taxon>Flavobacteriales</taxon>
        <taxon>Flavobacteriaceae</taxon>
        <taxon>Flavobacterium</taxon>
    </lineage>
</organism>
<reference evidence="4 5" key="1">
    <citation type="submission" date="2019-07" db="EMBL/GenBank/DDBJ databases">
        <title>Novel species of Flavobacterium.</title>
        <authorList>
            <person name="Liu Q."/>
            <person name="Xin Y.-H."/>
        </authorList>
    </citation>
    <scope>NUCLEOTIDE SEQUENCE [LARGE SCALE GENOMIC DNA]</scope>
    <source>
        <strain evidence="2 4">GSP39</strain>
        <strain evidence="3 5">GSR22</strain>
    </source>
</reference>
<feature type="region of interest" description="Disordered" evidence="1">
    <location>
        <begin position="1"/>
        <end position="24"/>
    </location>
</feature>
<protein>
    <submittedName>
        <fullName evidence="3">Uncharacterized protein</fullName>
    </submittedName>
</protein>
<dbReference type="OrthoDB" id="9802600at2"/>
<proteinExistence type="predicted"/>
<evidence type="ECO:0000313" key="4">
    <source>
        <dbReference type="Proteomes" id="UP000318528"/>
    </source>
</evidence>
<gene>
    <name evidence="3" type="ORF">FNW11_08815</name>
    <name evidence="2" type="ORF">FNW12_15435</name>
</gene>
<comment type="caution">
    <text evidence="3">The sequence shown here is derived from an EMBL/GenBank/DDBJ whole genome shotgun (WGS) entry which is preliminary data.</text>
</comment>
<evidence type="ECO:0000256" key="1">
    <source>
        <dbReference type="SAM" id="MobiDB-lite"/>
    </source>
</evidence>
<evidence type="ECO:0000313" key="2">
    <source>
        <dbReference type="EMBL" id="TRX03280.1"/>
    </source>
</evidence>
<dbReference type="Proteomes" id="UP000318669">
    <property type="component" value="Unassembled WGS sequence"/>
</dbReference>
<dbReference type="EMBL" id="VJZL01000012">
    <property type="protein sequence ID" value="TRX09999.1"/>
    <property type="molecule type" value="Genomic_DNA"/>
</dbReference>
<dbReference type="Proteomes" id="UP000318528">
    <property type="component" value="Unassembled WGS sequence"/>
</dbReference>